<evidence type="ECO:0000313" key="3">
    <source>
        <dbReference type="EMBL" id="MFC5893765.1"/>
    </source>
</evidence>
<dbReference type="InterPro" id="IPR010982">
    <property type="entry name" value="Lambda_DNA-bd_dom_sf"/>
</dbReference>
<dbReference type="SUPFAM" id="SSF47413">
    <property type="entry name" value="lambda repressor-like DNA-binding domains"/>
    <property type="match status" value="1"/>
</dbReference>
<organism evidence="3 4">
    <name type="scientific">Streptomyces ramulosus</name>
    <dbReference type="NCBI Taxonomy" id="47762"/>
    <lineage>
        <taxon>Bacteria</taxon>
        <taxon>Bacillati</taxon>
        <taxon>Actinomycetota</taxon>
        <taxon>Actinomycetes</taxon>
        <taxon>Kitasatosporales</taxon>
        <taxon>Streptomycetaceae</taxon>
        <taxon>Streptomyces</taxon>
    </lineage>
</organism>
<dbReference type="Pfam" id="PF12900">
    <property type="entry name" value="Pyridox_ox_2"/>
    <property type="match status" value="1"/>
</dbReference>
<dbReference type="PROSITE" id="PS50943">
    <property type="entry name" value="HTH_CROC1"/>
    <property type="match status" value="1"/>
</dbReference>
<sequence length="234" mass="24407">MTEHDQDRGPGATPPPAGSDLGRRVRFRRRRLGLSLAEAAARAAASPGYLRHVEEEPAQPGAAFLLRLADALETTVAELVGGTAEFPPGLAGAAARPEVLVLDAADCWAHLATHGVGRLAVTVDDAPAIFPVNYTVTDRRIAFRTAPESGPAAAAGHRAALEADHLDDAFGEGWSVLVVGPARAVTDAAEAHRLTTAAPSGPWVGPHPLWIVLDPERVTGRRIRAAGMPLSTSS</sequence>
<protein>
    <submittedName>
        <fullName evidence="3">Pyridoxamine 5'-phosphate oxidase family protein</fullName>
    </submittedName>
</protein>
<proteinExistence type="predicted"/>
<dbReference type="Gene3D" id="2.30.110.10">
    <property type="entry name" value="Electron Transport, Fmn-binding Protein, Chain A"/>
    <property type="match status" value="1"/>
</dbReference>
<accession>A0ABW1FIM5</accession>
<dbReference type="Gene3D" id="1.10.260.40">
    <property type="entry name" value="lambda repressor-like DNA-binding domains"/>
    <property type="match status" value="1"/>
</dbReference>
<gene>
    <name evidence="3" type="ORF">ACFP3M_13140</name>
</gene>
<dbReference type="Proteomes" id="UP001596241">
    <property type="component" value="Unassembled WGS sequence"/>
</dbReference>
<evidence type="ECO:0000256" key="1">
    <source>
        <dbReference type="SAM" id="MobiDB-lite"/>
    </source>
</evidence>
<name>A0ABW1FIM5_9ACTN</name>
<feature type="domain" description="HTH cro/C1-type" evidence="2">
    <location>
        <begin position="25"/>
        <end position="79"/>
    </location>
</feature>
<dbReference type="InterPro" id="IPR001387">
    <property type="entry name" value="Cro/C1-type_HTH"/>
</dbReference>
<dbReference type="SUPFAM" id="SSF50475">
    <property type="entry name" value="FMN-binding split barrel"/>
    <property type="match status" value="1"/>
</dbReference>
<dbReference type="Pfam" id="PF13560">
    <property type="entry name" value="HTH_31"/>
    <property type="match status" value="1"/>
</dbReference>
<evidence type="ECO:0000259" key="2">
    <source>
        <dbReference type="PROSITE" id="PS50943"/>
    </source>
</evidence>
<dbReference type="InterPro" id="IPR012349">
    <property type="entry name" value="Split_barrel_FMN-bd"/>
</dbReference>
<dbReference type="EMBL" id="JBHSPW010000005">
    <property type="protein sequence ID" value="MFC5893765.1"/>
    <property type="molecule type" value="Genomic_DNA"/>
</dbReference>
<reference evidence="4" key="1">
    <citation type="journal article" date="2019" name="Int. J. Syst. Evol. Microbiol.">
        <title>The Global Catalogue of Microorganisms (GCM) 10K type strain sequencing project: providing services to taxonomists for standard genome sequencing and annotation.</title>
        <authorList>
            <consortium name="The Broad Institute Genomics Platform"/>
            <consortium name="The Broad Institute Genome Sequencing Center for Infectious Disease"/>
            <person name="Wu L."/>
            <person name="Ma J."/>
        </authorList>
    </citation>
    <scope>NUCLEOTIDE SEQUENCE [LARGE SCALE GENOMIC DNA]</scope>
    <source>
        <strain evidence="4">CGMCC 1.15809</strain>
    </source>
</reference>
<dbReference type="RefSeq" id="WP_345091401.1">
    <property type="nucleotide sequence ID" value="NZ_BAAAWG010000019.1"/>
</dbReference>
<feature type="region of interest" description="Disordered" evidence="1">
    <location>
        <begin position="1"/>
        <end position="23"/>
    </location>
</feature>
<keyword evidence="4" id="KW-1185">Reference proteome</keyword>
<dbReference type="InterPro" id="IPR024747">
    <property type="entry name" value="Pyridox_Oxase-rel"/>
</dbReference>
<dbReference type="SMART" id="SM00530">
    <property type="entry name" value="HTH_XRE"/>
    <property type="match status" value="1"/>
</dbReference>
<evidence type="ECO:0000313" key="4">
    <source>
        <dbReference type="Proteomes" id="UP001596241"/>
    </source>
</evidence>
<comment type="caution">
    <text evidence="3">The sequence shown here is derived from an EMBL/GenBank/DDBJ whole genome shotgun (WGS) entry which is preliminary data.</text>
</comment>